<evidence type="ECO:0000313" key="2">
    <source>
        <dbReference type="EMBL" id="EWC44805.1"/>
    </source>
</evidence>
<proteinExistence type="predicted"/>
<name>W7I752_9PEZI</name>
<sequence>MVLLLDLSTELLVEILGYLTTYTELRHACLVCRRFQSLTVPLLYRTVVLRGHTKHKIDPRDSAAFLKTRNPWVRFIRYFGVETLSCGLPCWDDQITGTFGPTVDDITLRFLQLLERDQLRGLIICDGIVIGEAILRHLESHQQRIEAIYESKGIRTNHMWFHDPLRREIEHRGPIKRFLCGASGAPRTGLTDITVSDFYLEDMPFLHRVLEANQTTLRAVELDMNVLCVPGIARQITAEMTDAGCKLDVPFKLTALRKLSIHHTSDLSNDLVKLFTGVIIDYSKLTFLKLHNCVGETLAFWESYPRGALRLKCLWVMDNYTAEPGVVNGLLLSFEGLVQLVLDFLHEPELLRSGVVNHAGTLQKLYWRTTSIRRVDGGHVSRPGCGLSDDSLDFRSFVRLVELGACISEKVNLQATGRFRPPPYLQALYVLPANPPSSSWLFYPTREGVEEICRIVAPPSPSGAPFKYLLMGFRQPFCQWPLVLELSVRGDSDVEARPQPCFLRTDQYLFREVGESELVEAHPKLGFAMEMEDWVPWDIR</sequence>
<dbReference type="AlphaFoldDB" id="W7I752"/>
<gene>
    <name evidence="2" type="ORF">DRE_06443</name>
</gene>
<dbReference type="EMBL" id="KI966434">
    <property type="protein sequence ID" value="EWC44805.1"/>
    <property type="molecule type" value="Genomic_DNA"/>
</dbReference>
<dbReference type="OrthoDB" id="5428842at2759"/>
<dbReference type="SUPFAM" id="SSF81383">
    <property type="entry name" value="F-box domain"/>
    <property type="match status" value="1"/>
</dbReference>
<protein>
    <recommendedName>
        <fullName evidence="1">F-box domain-containing protein</fullName>
    </recommendedName>
</protein>
<dbReference type="HOGENOM" id="CLU_504344_0_0_1"/>
<evidence type="ECO:0000313" key="3">
    <source>
        <dbReference type="Proteomes" id="UP000024837"/>
    </source>
</evidence>
<accession>W7I752</accession>
<dbReference type="InterPro" id="IPR001810">
    <property type="entry name" value="F-box_dom"/>
</dbReference>
<evidence type="ECO:0000259" key="1">
    <source>
        <dbReference type="Pfam" id="PF12937"/>
    </source>
</evidence>
<dbReference type="InterPro" id="IPR036047">
    <property type="entry name" value="F-box-like_dom_sf"/>
</dbReference>
<organism evidence="2 3">
    <name type="scientific">Drechslerella stenobrocha 248</name>
    <dbReference type="NCBI Taxonomy" id="1043628"/>
    <lineage>
        <taxon>Eukaryota</taxon>
        <taxon>Fungi</taxon>
        <taxon>Dikarya</taxon>
        <taxon>Ascomycota</taxon>
        <taxon>Pezizomycotina</taxon>
        <taxon>Orbiliomycetes</taxon>
        <taxon>Orbiliales</taxon>
        <taxon>Orbiliaceae</taxon>
        <taxon>Drechslerella</taxon>
    </lineage>
</organism>
<keyword evidence="3" id="KW-1185">Reference proteome</keyword>
<feature type="domain" description="F-box" evidence="1">
    <location>
        <begin position="9"/>
        <end position="50"/>
    </location>
</feature>
<dbReference type="Pfam" id="PF12937">
    <property type="entry name" value="F-box-like"/>
    <property type="match status" value="1"/>
</dbReference>
<dbReference type="Proteomes" id="UP000024837">
    <property type="component" value="Unassembled WGS sequence"/>
</dbReference>
<reference evidence="2 3" key="1">
    <citation type="submission" date="2013-05" db="EMBL/GenBank/DDBJ databases">
        <title>Drechslerella stenobrocha genome reveals carnivorous origination and mechanical trapping mechanism of predatory fungi.</title>
        <authorList>
            <person name="Liu X."/>
            <person name="Zhang W."/>
            <person name="Liu K."/>
        </authorList>
    </citation>
    <scope>NUCLEOTIDE SEQUENCE [LARGE SCALE GENOMIC DNA]</scope>
    <source>
        <strain evidence="2 3">248</strain>
    </source>
</reference>